<dbReference type="InterPro" id="IPR008927">
    <property type="entry name" value="6-PGluconate_DH-like_C_sf"/>
</dbReference>
<dbReference type="GO" id="GO:0016616">
    <property type="term" value="F:oxidoreductase activity, acting on the CH-OH group of donors, NAD or NADP as acceptor"/>
    <property type="evidence" value="ECO:0007669"/>
    <property type="project" value="InterPro"/>
</dbReference>
<dbReference type="Proteomes" id="UP000748308">
    <property type="component" value="Unassembled WGS sequence"/>
</dbReference>
<dbReference type="SUPFAM" id="SSF51735">
    <property type="entry name" value="NAD(P)-binding Rossmann-fold domains"/>
    <property type="match status" value="1"/>
</dbReference>
<proteinExistence type="predicted"/>
<feature type="domain" description="3-hydroxyacyl-CoA dehydrogenase NAD binding" evidence="3">
    <location>
        <begin position="9"/>
        <end position="218"/>
    </location>
</feature>
<name>A0A937XDR6_UNCEI</name>
<dbReference type="PANTHER" id="PTHR48075:SF5">
    <property type="entry name" value="3-HYDROXYBUTYRYL-COA DEHYDROGENASE"/>
    <property type="match status" value="1"/>
</dbReference>
<dbReference type="GO" id="GO:0070403">
    <property type="term" value="F:NAD+ binding"/>
    <property type="evidence" value="ECO:0007669"/>
    <property type="project" value="InterPro"/>
</dbReference>
<dbReference type="Gene3D" id="1.10.1040.50">
    <property type="match status" value="1"/>
</dbReference>
<evidence type="ECO:0000259" key="2">
    <source>
        <dbReference type="Pfam" id="PF00725"/>
    </source>
</evidence>
<reference evidence="4" key="1">
    <citation type="submission" date="2019-03" db="EMBL/GenBank/DDBJ databases">
        <title>Lake Tanganyika Metagenome-Assembled Genomes (MAGs).</title>
        <authorList>
            <person name="Tran P."/>
        </authorList>
    </citation>
    <scope>NUCLEOTIDE SEQUENCE</scope>
    <source>
        <strain evidence="4">M_DeepCast_400m_m2_100</strain>
    </source>
</reference>
<evidence type="ECO:0000256" key="1">
    <source>
        <dbReference type="ARBA" id="ARBA00023002"/>
    </source>
</evidence>
<evidence type="ECO:0000313" key="5">
    <source>
        <dbReference type="Proteomes" id="UP000748308"/>
    </source>
</evidence>
<comment type="caution">
    <text evidence="4">The sequence shown here is derived from an EMBL/GenBank/DDBJ whole genome shotgun (WGS) entry which is preliminary data.</text>
</comment>
<dbReference type="GO" id="GO:0006631">
    <property type="term" value="P:fatty acid metabolic process"/>
    <property type="evidence" value="ECO:0007669"/>
    <property type="project" value="InterPro"/>
</dbReference>
<keyword evidence="1" id="KW-0560">Oxidoreductase</keyword>
<accession>A0A937XDR6</accession>
<sequence>MDLAERYGNVGVLGAAGKMGSGIALLLAQELGRRRLTPEGRGRRFKLTLMDIDDEALDGLKRYLRTQLLRYAEKSTGMLRQGYAARADLVENAEMIDAFIDETLDLARYTTDLGALAGCHMVFEAIAENIDLKVRIYRTLREQCGSETWFFTNTSSIPIGVLDREADLGGRLVGFHFYNPPAVQRLLEMITSPKTSPDLVAGARQITQDLGKKLFPANDVAGFIGNGHFMRDALHGIAETEKLAGAHGFAGAVYMVNRITQDWLVRPMGIFQLIDYVGIDVTQCILAVMNRFIPDEGLHSGLIDELMKRGVRGGQNSDGSQKEGFFGYEQGRIARVYDLERGAYRPLEASWTKPLDEALGALPAAHAPWKVLSRDRAKDAKLAAYFAELKGTRTLGAERALAYLQRSKAIGEQLARSGVAQSTADVNGVLINGFFHLYGPVNDYV</sequence>
<dbReference type="InterPro" id="IPR036291">
    <property type="entry name" value="NAD(P)-bd_dom_sf"/>
</dbReference>
<dbReference type="SUPFAM" id="SSF48179">
    <property type="entry name" value="6-phosphogluconate dehydrogenase C-terminal domain-like"/>
    <property type="match status" value="1"/>
</dbReference>
<dbReference type="Pfam" id="PF00725">
    <property type="entry name" value="3HCDH"/>
    <property type="match status" value="1"/>
</dbReference>
<dbReference type="Pfam" id="PF02737">
    <property type="entry name" value="3HCDH_N"/>
    <property type="match status" value="1"/>
</dbReference>
<organism evidence="4 5">
    <name type="scientific">Eiseniibacteriota bacterium</name>
    <dbReference type="NCBI Taxonomy" id="2212470"/>
    <lineage>
        <taxon>Bacteria</taxon>
        <taxon>Candidatus Eiseniibacteriota</taxon>
    </lineage>
</organism>
<evidence type="ECO:0000313" key="4">
    <source>
        <dbReference type="EMBL" id="MBM3318432.1"/>
    </source>
</evidence>
<dbReference type="InterPro" id="IPR006176">
    <property type="entry name" value="3-OHacyl-CoA_DH_NAD-bd"/>
</dbReference>
<protein>
    <submittedName>
        <fullName evidence="4">3-hydroxyacyl-CoA dehydrogenase family protein</fullName>
    </submittedName>
</protein>
<feature type="domain" description="3-hydroxyacyl-CoA dehydrogenase C-terminal" evidence="2">
    <location>
        <begin position="256"/>
        <end position="319"/>
    </location>
</feature>
<gene>
    <name evidence="4" type="ORF">FJY75_11330</name>
</gene>
<dbReference type="AlphaFoldDB" id="A0A937XDR6"/>
<dbReference type="EMBL" id="VGIY01000355">
    <property type="protein sequence ID" value="MBM3318432.1"/>
    <property type="molecule type" value="Genomic_DNA"/>
</dbReference>
<dbReference type="Gene3D" id="3.40.50.720">
    <property type="entry name" value="NAD(P)-binding Rossmann-like Domain"/>
    <property type="match status" value="1"/>
</dbReference>
<dbReference type="PANTHER" id="PTHR48075">
    <property type="entry name" value="3-HYDROXYACYL-COA DEHYDROGENASE FAMILY PROTEIN"/>
    <property type="match status" value="1"/>
</dbReference>
<evidence type="ECO:0000259" key="3">
    <source>
        <dbReference type="Pfam" id="PF02737"/>
    </source>
</evidence>
<dbReference type="InterPro" id="IPR006108">
    <property type="entry name" value="3HC_DH_C"/>
</dbReference>